<keyword evidence="3" id="KW-1185">Reference proteome</keyword>
<dbReference type="OrthoDB" id="8687154at2"/>
<proteinExistence type="predicted"/>
<gene>
    <name evidence="2" type="ORF">SAMN05216361_0549</name>
</gene>
<dbReference type="InterPro" id="IPR047525">
    <property type="entry name" value="TfoX-like"/>
</dbReference>
<accession>A0A1M5EUM8</accession>
<dbReference type="PANTHER" id="PTHR36121:SF1">
    <property type="entry name" value="PROTEIN SXY"/>
    <property type="match status" value="1"/>
</dbReference>
<dbReference type="Gene3D" id="3.30.1460.30">
    <property type="entry name" value="YgaC/TfoX-N like chaperone"/>
    <property type="match status" value="1"/>
</dbReference>
<dbReference type="AlphaFoldDB" id="A0A1M5EUM8"/>
<reference evidence="3" key="1">
    <citation type="submission" date="2016-11" db="EMBL/GenBank/DDBJ databases">
        <authorList>
            <person name="Varghese N."/>
            <person name="Submissions S."/>
        </authorList>
    </citation>
    <scope>NUCLEOTIDE SEQUENCE [LARGE SCALE GENOMIC DNA]</scope>
    <source>
        <strain evidence="3">CGMCC 1.8995</strain>
    </source>
</reference>
<dbReference type="SUPFAM" id="SSF159894">
    <property type="entry name" value="YgaC/TfoX-N like"/>
    <property type="match status" value="1"/>
</dbReference>
<dbReference type="InterPro" id="IPR007076">
    <property type="entry name" value="TfoX_N"/>
</dbReference>
<dbReference type="Pfam" id="PF04993">
    <property type="entry name" value="TfoX_N"/>
    <property type="match status" value="1"/>
</dbReference>
<dbReference type="PANTHER" id="PTHR36121">
    <property type="entry name" value="PROTEIN SXY"/>
    <property type="match status" value="1"/>
</dbReference>
<dbReference type="STRING" id="634436.SAMN05216361_0549"/>
<name>A0A1M5EUM8_9ALTE</name>
<sequence>MSANQFANSLHDVFSTFGPIHLKRMFGGHGVFSQGKMFALVVSDQLYIKVDAGMKQALEERGYSPFTYVRQGKTIALSYMEAPEEIYDDPDDACDWARQAYAAALAGK</sequence>
<evidence type="ECO:0000259" key="1">
    <source>
        <dbReference type="Pfam" id="PF04993"/>
    </source>
</evidence>
<feature type="domain" description="TfoX N-terminal" evidence="1">
    <location>
        <begin position="13"/>
        <end position="104"/>
    </location>
</feature>
<organism evidence="2 3">
    <name type="scientific">Marisediminitalea aggregata</name>
    <dbReference type="NCBI Taxonomy" id="634436"/>
    <lineage>
        <taxon>Bacteria</taxon>
        <taxon>Pseudomonadati</taxon>
        <taxon>Pseudomonadota</taxon>
        <taxon>Gammaproteobacteria</taxon>
        <taxon>Alteromonadales</taxon>
        <taxon>Alteromonadaceae</taxon>
        <taxon>Marisediminitalea</taxon>
    </lineage>
</organism>
<evidence type="ECO:0000313" key="2">
    <source>
        <dbReference type="EMBL" id="SHF82938.1"/>
    </source>
</evidence>
<dbReference type="RefSeq" id="WP_073317418.1">
    <property type="nucleotide sequence ID" value="NZ_FQWD01000001.1"/>
</dbReference>
<dbReference type="Proteomes" id="UP000184520">
    <property type="component" value="Unassembled WGS sequence"/>
</dbReference>
<dbReference type="EMBL" id="FQWD01000001">
    <property type="protein sequence ID" value="SHF82938.1"/>
    <property type="molecule type" value="Genomic_DNA"/>
</dbReference>
<evidence type="ECO:0000313" key="3">
    <source>
        <dbReference type="Proteomes" id="UP000184520"/>
    </source>
</evidence>
<protein>
    <submittedName>
        <fullName evidence="2">DNA transformation protein</fullName>
    </submittedName>
</protein>